<dbReference type="GO" id="GO:0016504">
    <property type="term" value="F:peptidase activator activity"/>
    <property type="evidence" value="ECO:0007669"/>
    <property type="project" value="InterPro"/>
</dbReference>
<protein>
    <submittedName>
        <fullName evidence="1">CLUMA_CG011548, isoform A</fullName>
    </submittedName>
</protein>
<dbReference type="GO" id="GO:0070628">
    <property type="term" value="F:proteasome binding"/>
    <property type="evidence" value="ECO:0007669"/>
    <property type="project" value="InterPro"/>
</dbReference>
<dbReference type="GO" id="GO:0010499">
    <property type="term" value="P:proteasomal ubiquitin-independent protein catabolic process"/>
    <property type="evidence" value="ECO:0007669"/>
    <property type="project" value="TreeGrafter"/>
</dbReference>
<dbReference type="PANTHER" id="PTHR32170">
    <property type="entry name" value="PROTEASOME ACTIVATOR COMPLEX SUBUNIT 4"/>
    <property type="match status" value="1"/>
</dbReference>
<keyword evidence="2" id="KW-1185">Reference proteome</keyword>
<sequence length="185" mass="21547">MVKLSASHYSAVRSTAQSKLFKMLNIRMRITKVLKVLYRCQRLLLRPDWEVVEKLWLALLKIQLSEKLSIIKLMDSITDGINNEFQTIATRIEVSEKLALLGADMMVDSKELPENFLIVGTDHLAERNNFNEKKYFSIIHENSFHWRYHLLAGAMINDLMHLLTKYPAEVTKIFVNNLIHGVENY</sequence>
<organism evidence="1 2">
    <name type="scientific">Clunio marinus</name>
    <dbReference type="NCBI Taxonomy" id="568069"/>
    <lineage>
        <taxon>Eukaryota</taxon>
        <taxon>Metazoa</taxon>
        <taxon>Ecdysozoa</taxon>
        <taxon>Arthropoda</taxon>
        <taxon>Hexapoda</taxon>
        <taxon>Insecta</taxon>
        <taxon>Pterygota</taxon>
        <taxon>Neoptera</taxon>
        <taxon>Endopterygota</taxon>
        <taxon>Diptera</taxon>
        <taxon>Nematocera</taxon>
        <taxon>Chironomoidea</taxon>
        <taxon>Chironomidae</taxon>
        <taxon>Clunio</taxon>
    </lineage>
</organism>
<dbReference type="STRING" id="568069.A0A1J1ID22"/>
<dbReference type="Proteomes" id="UP000183832">
    <property type="component" value="Unassembled WGS sequence"/>
</dbReference>
<evidence type="ECO:0000313" key="1">
    <source>
        <dbReference type="EMBL" id="CRK98183.1"/>
    </source>
</evidence>
<dbReference type="PANTHER" id="PTHR32170:SF3">
    <property type="entry name" value="PROTEASOME ACTIVATOR COMPLEX SUBUNIT 4"/>
    <property type="match status" value="1"/>
</dbReference>
<dbReference type="GO" id="GO:0005634">
    <property type="term" value="C:nucleus"/>
    <property type="evidence" value="ECO:0007669"/>
    <property type="project" value="TreeGrafter"/>
</dbReference>
<evidence type="ECO:0000313" key="2">
    <source>
        <dbReference type="Proteomes" id="UP000183832"/>
    </source>
</evidence>
<dbReference type="GO" id="GO:0005829">
    <property type="term" value="C:cytosol"/>
    <property type="evidence" value="ECO:0007669"/>
    <property type="project" value="TreeGrafter"/>
</dbReference>
<reference evidence="1 2" key="1">
    <citation type="submission" date="2015-04" db="EMBL/GenBank/DDBJ databases">
        <authorList>
            <person name="Syromyatnikov M.Y."/>
            <person name="Popov V.N."/>
        </authorList>
    </citation>
    <scope>NUCLEOTIDE SEQUENCE [LARGE SCALE GENOMIC DNA]</scope>
</reference>
<proteinExistence type="predicted"/>
<gene>
    <name evidence="1" type="ORF">CLUMA_CG011548</name>
</gene>
<accession>A0A1J1ID22</accession>
<name>A0A1J1ID22_9DIPT</name>
<dbReference type="InterPro" id="IPR035309">
    <property type="entry name" value="PSME4"/>
</dbReference>
<dbReference type="OrthoDB" id="17907at2759"/>
<dbReference type="EMBL" id="CVRI01000047">
    <property type="protein sequence ID" value="CRK98183.1"/>
    <property type="molecule type" value="Genomic_DNA"/>
</dbReference>
<dbReference type="AlphaFoldDB" id="A0A1J1ID22"/>